<dbReference type="PANTHER" id="PTHR22803">
    <property type="entry name" value="MANNOSE, PHOSPHOLIPASE, LECTIN RECEPTOR RELATED"/>
    <property type="match status" value="1"/>
</dbReference>
<dbReference type="Pfam" id="PF00059">
    <property type="entry name" value="Lectin_C"/>
    <property type="match status" value="1"/>
</dbReference>
<sequence>MNLVSISSSQENDFLQRTIIQRSNSSAGLGDEFWTSGTKIPDSRNWIWFTTGRKISYYNWLKGQPESNKNYQCIEAQVTNNQLKWSNKDCWEEYYFICESKKSSDIGPRVEYS</sequence>
<keyword evidence="1" id="KW-1015">Disulfide bond</keyword>
<dbReference type="CDD" id="cd00037">
    <property type="entry name" value="CLECT"/>
    <property type="match status" value="1"/>
</dbReference>
<gene>
    <name evidence="3" type="primary">LOC114345017</name>
</gene>
<name>A0A6P7H1Q8_DIAVI</name>
<feature type="domain" description="C-type lectin" evidence="2">
    <location>
        <begin position="1"/>
        <end position="99"/>
    </location>
</feature>
<dbReference type="InterPro" id="IPR018378">
    <property type="entry name" value="C-type_lectin_CS"/>
</dbReference>
<dbReference type="InterPro" id="IPR016186">
    <property type="entry name" value="C-type_lectin-like/link_sf"/>
</dbReference>
<dbReference type="PROSITE" id="PS50041">
    <property type="entry name" value="C_TYPE_LECTIN_2"/>
    <property type="match status" value="1"/>
</dbReference>
<dbReference type="AlphaFoldDB" id="A0A6P7H1Q8"/>
<accession>A0A6P7H1Q8</accession>
<dbReference type="PROSITE" id="PS00615">
    <property type="entry name" value="C_TYPE_LECTIN_1"/>
    <property type="match status" value="1"/>
</dbReference>
<dbReference type="InterPro" id="IPR050111">
    <property type="entry name" value="C-type_lectin/snaclec_domain"/>
</dbReference>
<dbReference type="SUPFAM" id="SSF56436">
    <property type="entry name" value="C-type lectin-like"/>
    <property type="match status" value="1"/>
</dbReference>
<evidence type="ECO:0000256" key="1">
    <source>
        <dbReference type="ARBA" id="ARBA00023157"/>
    </source>
</evidence>
<dbReference type="RefSeq" id="XP_028151638.1">
    <property type="nucleotide sequence ID" value="XM_028295837.1"/>
</dbReference>
<evidence type="ECO:0000259" key="2">
    <source>
        <dbReference type="PROSITE" id="PS50041"/>
    </source>
</evidence>
<evidence type="ECO:0000313" key="3">
    <source>
        <dbReference type="RefSeq" id="XP_028151638.1"/>
    </source>
</evidence>
<protein>
    <submittedName>
        <fullName evidence="3">Lithostathine-1-like</fullName>
    </submittedName>
</protein>
<dbReference type="InterPro" id="IPR001304">
    <property type="entry name" value="C-type_lectin-like"/>
</dbReference>
<dbReference type="InterPro" id="IPR016187">
    <property type="entry name" value="CTDL_fold"/>
</dbReference>
<organism evidence="3">
    <name type="scientific">Diabrotica virgifera virgifera</name>
    <name type="common">western corn rootworm</name>
    <dbReference type="NCBI Taxonomy" id="50390"/>
    <lineage>
        <taxon>Eukaryota</taxon>
        <taxon>Metazoa</taxon>
        <taxon>Ecdysozoa</taxon>
        <taxon>Arthropoda</taxon>
        <taxon>Hexapoda</taxon>
        <taxon>Insecta</taxon>
        <taxon>Pterygota</taxon>
        <taxon>Neoptera</taxon>
        <taxon>Endopterygota</taxon>
        <taxon>Coleoptera</taxon>
        <taxon>Polyphaga</taxon>
        <taxon>Cucujiformia</taxon>
        <taxon>Chrysomeloidea</taxon>
        <taxon>Chrysomelidae</taxon>
        <taxon>Galerucinae</taxon>
        <taxon>Diabroticina</taxon>
        <taxon>Diabroticites</taxon>
        <taxon>Diabrotica</taxon>
    </lineage>
</organism>
<dbReference type="InParanoid" id="A0A6P7H1Q8"/>
<proteinExistence type="predicted"/>
<dbReference type="Gene3D" id="3.10.100.10">
    <property type="entry name" value="Mannose-Binding Protein A, subunit A"/>
    <property type="match status" value="1"/>
</dbReference>
<reference evidence="3" key="1">
    <citation type="submission" date="2025-08" db="UniProtKB">
        <authorList>
            <consortium name="RefSeq"/>
        </authorList>
    </citation>
    <scope>IDENTIFICATION</scope>
    <source>
        <tissue evidence="3">Whole insect</tissue>
    </source>
</reference>